<dbReference type="KEGG" id="aten:116296649"/>
<dbReference type="RefSeq" id="XP_031560563.1">
    <property type="nucleotide sequence ID" value="XM_031704703.1"/>
</dbReference>
<proteinExistence type="predicted"/>
<keyword evidence="1" id="KW-0732">Signal</keyword>
<gene>
    <name evidence="3" type="primary">LOC116296649</name>
</gene>
<reference evidence="3" key="1">
    <citation type="submission" date="2025-08" db="UniProtKB">
        <authorList>
            <consortium name="RefSeq"/>
        </authorList>
    </citation>
    <scope>IDENTIFICATION</scope>
</reference>
<keyword evidence="2" id="KW-1185">Reference proteome</keyword>
<evidence type="ECO:0000313" key="3">
    <source>
        <dbReference type="RefSeq" id="XP_031560563.1"/>
    </source>
</evidence>
<protein>
    <submittedName>
        <fullName evidence="3">Uncharacterized protein LOC116296649</fullName>
    </submittedName>
</protein>
<feature type="chain" id="PRO_5027565444" evidence="1">
    <location>
        <begin position="20"/>
        <end position="208"/>
    </location>
</feature>
<dbReference type="AlphaFoldDB" id="A0A6P8HYT9"/>
<dbReference type="GeneID" id="116296649"/>
<feature type="signal peptide" evidence="1">
    <location>
        <begin position="1"/>
        <end position="19"/>
    </location>
</feature>
<dbReference type="Proteomes" id="UP000515163">
    <property type="component" value="Unplaced"/>
</dbReference>
<evidence type="ECO:0000256" key="1">
    <source>
        <dbReference type="SAM" id="SignalP"/>
    </source>
</evidence>
<name>A0A6P8HYT9_ACTTE</name>
<organism evidence="2 3">
    <name type="scientific">Actinia tenebrosa</name>
    <name type="common">Australian red waratah sea anemone</name>
    <dbReference type="NCBI Taxonomy" id="6105"/>
    <lineage>
        <taxon>Eukaryota</taxon>
        <taxon>Metazoa</taxon>
        <taxon>Cnidaria</taxon>
        <taxon>Anthozoa</taxon>
        <taxon>Hexacorallia</taxon>
        <taxon>Actiniaria</taxon>
        <taxon>Actiniidae</taxon>
        <taxon>Actinia</taxon>
    </lineage>
</organism>
<accession>A0A6P8HYT9</accession>
<dbReference type="InParanoid" id="A0A6P8HYT9"/>
<dbReference type="OrthoDB" id="10634658at2759"/>
<sequence length="208" mass="23523">MVQKTACMILCLLAGQVFAVTATSYNQCEVQEISKCDRVFTNTIRNADESQTLIDIYCNTYKVAGVDCLTSKPKCVGKIIDLLRFMVLQHMILDSKLGLCPNPDRLAPLRELVQANEKYRMKIAGLKELDADKFEPCTAKKNLYCASRFAEEVRNGGKAFHALTKFWDCYESKTMACDDQIYKDYVADVKTAGKKLRDFMKAFPVLIP</sequence>
<evidence type="ECO:0000313" key="2">
    <source>
        <dbReference type="Proteomes" id="UP000515163"/>
    </source>
</evidence>